<comment type="caution">
    <text evidence="7">The sequence shown here is derived from an EMBL/GenBank/DDBJ whole genome shotgun (WGS) entry which is preliminary data.</text>
</comment>
<dbReference type="AlphaFoldDB" id="A0A7I9WHB7"/>
<evidence type="ECO:0000313" key="7">
    <source>
        <dbReference type="EMBL" id="GFG56677.1"/>
    </source>
</evidence>
<protein>
    <submittedName>
        <fullName evidence="7">Glycolate oxidase</fullName>
    </submittedName>
</protein>
<dbReference type="FunFam" id="3.30.70.2740:FF:000001">
    <property type="entry name" value="D-lactate dehydrogenase mitochondrial"/>
    <property type="match status" value="1"/>
</dbReference>
<keyword evidence="4" id="KW-0274">FAD</keyword>
<dbReference type="Pfam" id="PF02913">
    <property type="entry name" value="FAD-oxidase_C"/>
    <property type="match status" value="1"/>
</dbReference>
<feature type="domain" description="FAD-binding PCMH-type" evidence="6">
    <location>
        <begin position="43"/>
        <end position="223"/>
    </location>
</feature>
<dbReference type="Gene3D" id="1.10.45.10">
    <property type="entry name" value="Vanillyl-alcohol Oxidase, Chain A, domain 4"/>
    <property type="match status" value="1"/>
</dbReference>
<evidence type="ECO:0000256" key="1">
    <source>
        <dbReference type="ARBA" id="ARBA00001974"/>
    </source>
</evidence>
<dbReference type="InterPro" id="IPR036318">
    <property type="entry name" value="FAD-bd_PCMH-like_sf"/>
</dbReference>
<dbReference type="InterPro" id="IPR006094">
    <property type="entry name" value="Oxid_FAD_bind_N"/>
</dbReference>
<dbReference type="InterPro" id="IPR016166">
    <property type="entry name" value="FAD-bd_PCMH"/>
</dbReference>
<evidence type="ECO:0000256" key="4">
    <source>
        <dbReference type="ARBA" id="ARBA00022827"/>
    </source>
</evidence>
<sequence length="460" mass="47239">MTTAHDTRIDACVAALRSALPAGTVITDPDVTASYTRDQSRLTDAEPPAAVLIPRNTAEVSTCLRLACEHGVPVIARGAGSGLSGAANASGNAVVLSLHRMNAVLEIDEINRVAVVQPGVITADLRAAVATAGLFYPPDPGSVAFCTIGGNVATNAGGMCCVRYGVTGDFVLGMEVVLADGRVLRTGRRTVKGVAGYDLTRLFVGSEGTLGIVTEVTLRLVPAPGPAHTLIATFSQLADAGRAVSGIVGAGVVPGMLEILDRTTVRAVDALAHMDFGADVAAVLLVQCDTGDVEQVTELSASAGAVDIADTDDATEGAMLLEARRLALPALERLGDWLLDDVCVPVSAVTDLIAAIENIAAQAGMTIGVFGHAGDGNLHPTVIFDDTDPSSRAAATAAFDAITAAALRLGGTITGEHGVGRLKRGWLQRELGPVGMDVHRAVKNTLDPQHLLCPEGMLSR</sequence>
<dbReference type="InterPro" id="IPR016164">
    <property type="entry name" value="FAD-linked_Oxase-like_C"/>
</dbReference>
<keyword evidence="3" id="KW-0285">Flavoprotein</keyword>
<keyword evidence="8" id="KW-1185">Reference proteome</keyword>
<evidence type="ECO:0000313" key="8">
    <source>
        <dbReference type="Proteomes" id="UP000465241"/>
    </source>
</evidence>
<evidence type="ECO:0000256" key="2">
    <source>
        <dbReference type="ARBA" id="ARBA00008000"/>
    </source>
</evidence>
<dbReference type="PROSITE" id="PS51387">
    <property type="entry name" value="FAD_PCMH"/>
    <property type="match status" value="1"/>
</dbReference>
<dbReference type="Proteomes" id="UP000465241">
    <property type="component" value="Unassembled WGS sequence"/>
</dbReference>
<dbReference type="Pfam" id="PF01565">
    <property type="entry name" value="FAD_binding_4"/>
    <property type="match status" value="1"/>
</dbReference>
<dbReference type="EMBL" id="BLKT01000003">
    <property type="protein sequence ID" value="GFG56677.1"/>
    <property type="molecule type" value="Genomic_DNA"/>
</dbReference>
<reference evidence="7 8" key="1">
    <citation type="journal article" date="2019" name="Emerg. Microbes Infect.">
        <title>Comprehensive subspecies identification of 175 nontuberculous mycobacteria species based on 7547 genomic profiles.</title>
        <authorList>
            <person name="Matsumoto Y."/>
            <person name="Kinjo T."/>
            <person name="Motooka D."/>
            <person name="Nabeya D."/>
            <person name="Jung N."/>
            <person name="Uechi K."/>
            <person name="Horii T."/>
            <person name="Iida T."/>
            <person name="Fujita J."/>
            <person name="Nakamura S."/>
        </authorList>
    </citation>
    <scope>NUCLEOTIDE SEQUENCE [LARGE SCALE GENOMIC DNA]</scope>
    <source>
        <strain evidence="7 8">JCM 13392</strain>
    </source>
</reference>
<dbReference type="GO" id="GO:0016491">
    <property type="term" value="F:oxidoreductase activity"/>
    <property type="evidence" value="ECO:0007669"/>
    <property type="project" value="UniProtKB-KW"/>
</dbReference>
<dbReference type="RefSeq" id="WP_193488219.1">
    <property type="nucleotide sequence ID" value="NZ_BAAAMC010000028.1"/>
</dbReference>
<dbReference type="GO" id="GO:0071949">
    <property type="term" value="F:FAD binding"/>
    <property type="evidence" value="ECO:0007669"/>
    <property type="project" value="InterPro"/>
</dbReference>
<comment type="similarity">
    <text evidence="2">Belongs to the FAD-binding oxidoreductase/transferase type 4 family.</text>
</comment>
<dbReference type="InterPro" id="IPR004113">
    <property type="entry name" value="FAD-bd_oxidored_4_C"/>
</dbReference>
<dbReference type="PANTHER" id="PTHR42934:SF2">
    <property type="entry name" value="GLYCOLATE OXIDASE SUBUNIT GLCD"/>
    <property type="match status" value="1"/>
</dbReference>
<dbReference type="PANTHER" id="PTHR42934">
    <property type="entry name" value="GLYCOLATE OXIDASE SUBUNIT GLCD"/>
    <property type="match status" value="1"/>
</dbReference>
<evidence type="ECO:0000256" key="3">
    <source>
        <dbReference type="ARBA" id="ARBA00022630"/>
    </source>
</evidence>
<evidence type="ECO:0000259" key="6">
    <source>
        <dbReference type="PROSITE" id="PS51387"/>
    </source>
</evidence>
<evidence type="ECO:0000256" key="5">
    <source>
        <dbReference type="ARBA" id="ARBA00023002"/>
    </source>
</evidence>
<dbReference type="Gene3D" id="3.30.70.2740">
    <property type="match status" value="1"/>
</dbReference>
<dbReference type="SUPFAM" id="SSF56176">
    <property type="entry name" value="FAD-binding/transporter-associated domain-like"/>
    <property type="match status" value="1"/>
</dbReference>
<organism evidence="7 8">
    <name type="scientific">Mycolicibacterium murale</name>
    <dbReference type="NCBI Taxonomy" id="182220"/>
    <lineage>
        <taxon>Bacteria</taxon>
        <taxon>Bacillati</taxon>
        <taxon>Actinomycetota</taxon>
        <taxon>Actinomycetes</taxon>
        <taxon>Mycobacteriales</taxon>
        <taxon>Mycobacteriaceae</taxon>
        <taxon>Mycolicibacterium</taxon>
    </lineage>
</organism>
<dbReference type="SUPFAM" id="SSF55103">
    <property type="entry name" value="FAD-linked oxidases, C-terminal domain"/>
    <property type="match status" value="1"/>
</dbReference>
<dbReference type="InterPro" id="IPR051914">
    <property type="entry name" value="FAD-linked_OxidoTrans_Type4"/>
</dbReference>
<dbReference type="InterPro" id="IPR016169">
    <property type="entry name" value="FAD-bd_PCMH_sub2"/>
</dbReference>
<dbReference type="InterPro" id="IPR016171">
    <property type="entry name" value="Vanillyl_alc_oxidase_C-sub2"/>
</dbReference>
<accession>A0A7I9WHB7</accession>
<comment type="cofactor">
    <cofactor evidence="1">
        <name>FAD</name>
        <dbReference type="ChEBI" id="CHEBI:57692"/>
    </cofactor>
</comment>
<gene>
    <name evidence="7" type="primary">dld</name>
    <name evidence="7" type="ORF">MMUR_08130</name>
</gene>
<keyword evidence="5" id="KW-0560">Oxidoreductase</keyword>
<dbReference type="Gene3D" id="3.30.465.10">
    <property type="match status" value="1"/>
</dbReference>
<proteinExistence type="inferred from homology"/>
<name>A0A7I9WHB7_9MYCO</name>